<dbReference type="OrthoDB" id="9775929at2"/>
<dbReference type="NCBIfam" id="TIGR01128">
    <property type="entry name" value="holA"/>
    <property type="match status" value="1"/>
</dbReference>
<feature type="domain" description="DNA polymerase III delta subunit-like C-terminal" evidence="10">
    <location>
        <begin position="216"/>
        <end position="336"/>
    </location>
</feature>
<dbReference type="Proteomes" id="UP000051820">
    <property type="component" value="Unassembled WGS sequence"/>
</dbReference>
<keyword evidence="6" id="KW-0239">DNA-directed DNA polymerase</keyword>
<evidence type="ECO:0000313" key="12">
    <source>
        <dbReference type="Proteomes" id="UP000051820"/>
    </source>
</evidence>
<evidence type="ECO:0000259" key="9">
    <source>
        <dbReference type="Pfam" id="PF06144"/>
    </source>
</evidence>
<comment type="similarity">
    <text evidence="7">Belongs to the DNA polymerase HolA subunit family.</text>
</comment>
<dbReference type="Pfam" id="PF06144">
    <property type="entry name" value="DNA_pol3_delta"/>
    <property type="match status" value="1"/>
</dbReference>
<dbReference type="InterPro" id="IPR010372">
    <property type="entry name" value="DNA_pol3_delta_N"/>
</dbReference>
<protein>
    <recommendedName>
        <fullName evidence="2">DNA polymerase III subunit delta</fullName>
        <ecNumber evidence="1">2.7.7.7</ecNumber>
    </recommendedName>
</protein>
<dbReference type="RefSeq" id="WP_010622380.1">
    <property type="nucleotide sequence ID" value="NZ_AZGF01000007.1"/>
</dbReference>
<dbReference type="InterPro" id="IPR005790">
    <property type="entry name" value="DNA_polIII_delta"/>
</dbReference>
<accession>A0A0R1W424</accession>
<keyword evidence="5" id="KW-0235">DNA replication</keyword>
<reference evidence="11 12" key="1">
    <citation type="journal article" date="2015" name="Genome Announc.">
        <title>Expanding the biotechnology potential of lactobacilli through comparative genomics of 213 strains and associated genera.</title>
        <authorList>
            <person name="Sun Z."/>
            <person name="Harris H.M."/>
            <person name="McCann A."/>
            <person name="Guo C."/>
            <person name="Argimon S."/>
            <person name="Zhang W."/>
            <person name="Yang X."/>
            <person name="Jeffery I.B."/>
            <person name="Cooney J.C."/>
            <person name="Kagawa T.F."/>
            <person name="Liu W."/>
            <person name="Song Y."/>
            <person name="Salvetti E."/>
            <person name="Wrobel A."/>
            <person name="Rasinkangas P."/>
            <person name="Parkhill J."/>
            <person name="Rea M.C."/>
            <person name="O'Sullivan O."/>
            <person name="Ritari J."/>
            <person name="Douillard F.P."/>
            <person name="Paul Ross R."/>
            <person name="Yang R."/>
            <person name="Briner A.E."/>
            <person name="Felis G.E."/>
            <person name="de Vos W.M."/>
            <person name="Barrangou R."/>
            <person name="Klaenhammer T.R."/>
            <person name="Caufield P.W."/>
            <person name="Cui Y."/>
            <person name="Zhang H."/>
            <person name="O'Toole P.W."/>
        </authorList>
    </citation>
    <scope>NUCLEOTIDE SEQUENCE [LARGE SCALE GENOMIC DNA]</scope>
    <source>
        <strain evidence="11 12">DSM 5007</strain>
    </source>
</reference>
<evidence type="ECO:0000256" key="5">
    <source>
        <dbReference type="ARBA" id="ARBA00022705"/>
    </source>
</evidence>
<keyword evidence="3" id="KW-0808">Transferase</keyword>
<dbReference type="InterPro" id="IPR048466">
    <property type="entry name" value="DNA_pol3_delta-like_C"/>
</dbReference>
<dbReference type="Gene3D" id="3.40.50.300">
    <property type="entry name" value="P-loop containing nucleotide triphosphate hydrolases"/>
    <property type="match status" value="1"/>
</dbReference>
<dbReference type="PANTHER" id="PTHR34388:SF1">
    <property type="entry name" value="DNA POLYMERASE III SUBUNIT DELTA"/>
    <property type="match status" value="1"/>
</dbReference>
<proteinExistence type="inferred from homology"/>
<evidence type="ECO:0000256" key="4">
    <source>
        <dbReference type="ARBA" id="ARBA00022695"/>
    </source>
</evidence>
<sequence length="347" mass="39076">MDVATLQQQLSKNKISNVYVILGQQSILQQRALDSFNGLIPDDQRVMNVGSYDMEVTPVAAALDDAMSAPFFGERRLVIINKPFFLTGETGNKKIEHDVDGLSDYLDHPEESTVLVFSAPYEKLDNRKKVVKKLKKVGVEVSAAPLNERDARAAITRQSQGDGYQIDSSALDELVARTNSDYSLMAESLQKLELYGYQTKLISKEAVMGLVNQSLDQNVFDLVNAVLKGKYQLSLSRYRDLIESEEQPLRINSVLVSQFRLLIQVKILSSRGLSQGTLASTLKVHPYRVKLALKTVREFKLSNLEQAYLGLINIEKGLKTSQRDPQLLFELFMLQYVQSINQVKKVR</sequence>
<comment type="catalytic activity">
    <reaction evidence="8">
        <text>DNA(n) + a 2'-deoxyribonucleoside 5'-triphosphate = DNA(n+1) + diphosphate</text>
        <dbReference type="Rhea" id="RHEA:22508"/>
        <dbReference type="Rhea" id="RHEA-COMP:17339"/>
        <dbReference type="Rhea" id="RHEA-COMP:17340"/>
        <dbReference type="ChEBI" id="CHEBI:33019"/>
        <dbReference type="ChEBI" id="CHEBI:61560"/>
        <dbReference type="ChEBI" id="CHEBI:173112"/>
        <dbReference type="EC" id="2.7.7.7"/>
    </reaction>
</comment>
<dbReference type="AlphaFoldDB" id="A0A0R1W424"/>
<dbReference type="EC" id="2.7.7.7" evidence="1"/>
<dbReference type="InterPro" id="IPR027417">
    <property type="entry name" value="P-loop_NTPase"/>
</dbReference>
<comment type="caution">
    <text evidence="11">The sequence shown here is derived from an EMBL/GenBank/DDBJ whole genome shotgun (WGS) entry which is preliminary data.</text>
</comment>
<dbReference type="InterPro" id="IPR008921">
    <property type="entry name" value="DNA_pol3_clamp-load_cplx_C"/>
</dbReference>
<evidence type="ECO:0000256" key="8">
    <source>
        <dbReference type="ARBA" id="ARBA00049244"/>
    </source>
</evidence>
<name>A0A0R1W424_9LACO</name>
<dbReference type="GO" id="GO:0009360">
    <property type="term" value="C:DNA polymerase III complex"/>
    <property type="evidence" value="ECO:0007669"/>
    <property type="project" value="InterPro"/>
</dbReference>
<dbReference type="SUPFAM" id="SSF52540">
    <property type="entry name" value="P-loop containing nucleoside triphosphate hydrolases"/>
    <property type="match status" value="1"/>
</dbReference>
<dbReference type="GO" id="GO:0006261">
    <property type="term" value="P:DNA-templated DNA replication"/>
    <property type="evidence" value="ECO:0007669"/>
    <property type="project" value="TreeGrafter"/>
</dbReference>
<keyword evidence="12" id="KW-1185">Reference proteome</keyword>
<keyword evidence="4" id="KW-0548">Nucleotidyltransferase</keyword>
<evidence type="ECO:0000256" key="7">
    <source>
        <dbReference type="ARBA" id="ARBA00034754"/>
    </source>
</evidence>
<evidence type="ECO:0000259" key="10">
    <source>
        <dbReference type="Pfam" id="PF21694"/>
    </source>
</evidence>
<dbReference type="SUPFAM" id="SSF48019">
    <property type="entry name" value="post-AAA+ oligomerization domain-like"/>
    <property type="match status" value="1"/>
</dbReference>
<evidence type="ECO:0000256" key="6">
    <source>
        <dbReference type="ARBA" id="ARBA00022932"/>
    </source>
</evidence>
<dbReference type="PATRIC" id="fig|1423807.3.peg.2327"/>
<organism evidence="11 12">
    <name type="scientific">Paucilactobacillus suebicus DSM 5007 = KCTC 3549</name>
    <dbReference type="NCBI Taxonomy" id="1423807"/>
    <lineage>
        <taxon>Bacteria</taxon>
        <taxon>Bacillati</taxon>
        <taxon>Bacillota</taxon>
        <taxon>Bacilli</taxon>
        <taxon>Lactobacillales</taxon>
        <taxon>Lactobacillaceae</taxon>
        <taxon>Paucilactobacillus</taxon>
    </lineage>
</organism>
<dbReference type="GO" id="GO:0003887">
    <property type="term" value="F:DNA-directed DNA polymerase activity"/>
    <property type="evidence" value="ECO:0007669"/>
    <property type="project" value="UniProtKB-KW"/>
</dbReference>
<dbReference type="Gene3D" id="1.10.8.60">
    <property type="match status" value="1"/>
</dbReference>
<dbReference type="Pfam" id="PF21694">
    <property type="entry name" value="DNA_pol3_delta_C"/>
    <property type="match status" value="1"/>
</dbReference>
<dbReference type="PANTHER" id="PTHR34388">
    <property type="entry name" value="DNA POLYMERASE III SUBUNIT DELTA"/>
    <property type="match status" value="1"/>
</dbReference>
<gene>
    <name evidence="11" type="ORF">FD16_GL002261</name>
</gene>
<dbReference type="Gene3D" id="1.20.272.10">
    <property type="match status" value="1"/>
</dbReference>
<dbReference type="GO" id="GO:0003677">
    <property type="term" value="F:DNA binding"/>
    <property type="evidence" value="ECO:0007669"/>
    <property type="project" value="InterPro"/>
</dbReference>
<dbReference type="STRING" id="1423807.FD16_GL002261"/>
<evidence type="ECO:0000256" key="3">
    <source>
        <dbReference type="ARBA" id="ARBA00022679"/>
    </source>
</evidence>
<evidence type="ECO:0000256" key="2">
    <source>
        <dbReference type="ARBA" id="ARBA00017703"/>
    </source>
</evidence>
<evidence type="ECO:0000313" key="11">
    <source>
        <dbReference type="EMBL" id="KRM12510.1"/>
    </source>
</evidence>
<dbReference type="eggNOG" id="COG1466">
    <property type="taxonomic scope" value="Bacteria"/>
</dbReference>
<dbReference type="EMBL" id="AZGF01000007">
    <property type="protein sequence ID" value="KRM12510.1"/>
    <property type="molecule type" value="Genomic_DNA"/>
</dbReference>
<feature type="domain" description="DNA polymerase III delta N-terminal" evidence="9">
    <location>
        <begin position="19"/>
        <end position="142"/>
    </location>
</feature>
<evidence type="ECO:0000256" key="1">
    <source>
        <dbReference type="ARBA" id="ARBA00012417"/>
    </source>
</evidence>